<organism evidence="4 5">
    <name type="scientific">Candidatus Vampirococcus lugosii</name>
    <dbReference type="NCBI Taxonomy" id="2789015"/>
    <lineage>
        <taxon>Bacteria</taxon>
        <taxon>Candidatus Absconditibacteriota</taxon>
        <taxon>Vampirococcus</taxon>
    </lineage>
</organism>
<keyword evidence="1" id="KW-0489">Methyltransferase</keyword>
<name>A0ABS5QMC0_9BACT</name>
<dbReference type="CDD" id="cd02440">
    <property type="entry name" value="AdoMet_MTases"/>
    <property type="match status" value="1"/>
</dbReference>
<dbReference type="SUPFAM" id="SSF53335">
    <property type="entry name" value="S-adenosyl-L-methionine-dependent methyltransferases"/>
    <property type="match status" value="1"/>
</dbReference>
<evidence type="ECO:0000313" key="4">
    <source>
        <dbReference type="EMBL" id="MBS8122338.1"/>
    </source>
</evidence>
<sequence>MNYQKTCLNNIKHLSNKLNIPIISNNTEKFIVNLLNTYKPKNCLEIGTSIGYSIILQASIIQNRNGNIYGFEISKNTYKQTLDNINKSKLKNIVLYNFDFLKFPFKKVIREIDFVFIDAKKADYYKYLKLVLKIVNKNSIILLDDVIKFNDKMTTLYEFIKKNQLNYKIFQIDKNDGVMIIYI</sequence>
<gene>
    <name evidence="4" type="ORF">VAMP_305n31</name>
</gene>
<proteinExistence type="predicted"/>
<dbReference type="Proteomes" id="UP000680365">
    <property type="component" value="Unassembled WGS sequence"/>
</dbReference>
<dbReference type="PROSITE" id="PS51682">
    <property type="entry name" value="SAM_OMT_I"/>
    <property type="match status" value="1"/>
</dbReference>
<protein>
    <submittedName>
        <fullName evidence="4">O-methyltransferase</fullName>
    </submittedName>
</protein>
<keyword evidence="3" id="KW-0949">S-adenosyl-L-methionine</keyword>
<keyword evidence="5" id="KW-1185">Reference proteome</keyword>
<keyword evidence="2" id="KW-0808">Transferase</keyword>
<dbReference type="EMBL" id="JAEDAM010000074">
    <property type="protein sequence ID" value="MBS8122338.1"/>
    <property type="molecule type" value="Genomic_DNA"/>
</dbReference>
<dbReference type="InterPro" id="IPR050362">
    <property type="entry name" value="Cation-dep_OMT"/>
</dbReference>
<dbReference type="RefSeq" id="WP_213349779.1">
    <property type="nucleotide sequence ID" value="NZ_JAEDAM010000074.1"/>
</dbReference>
<dbReference type="PANTHER" id="PTHR10509:SF14">
    <property type="entry name" value="CAFFEOYL-COA O-METHYLTRANSFERASE 3-RELATED"/>
    <property type="match status" value="1"/>
</dbReference>
<evidence type="ECO:0000256" key="1">
    <source>
        <dbReference type="ARBA" id="ARBA00022603"/>
    </source>
</evidence>
<dbReference type="Gene3D" id="3.40.50.150">
    <property type="entry name" value="Vaccinia Virus protein VP39"/>
    <property type="match status" value="1"/>
</dbReference>
<dbReference type="InterPro" id="IPR029063">
    <property type="entry name" value="SAM-dependent_MTases_sf"/>
</dbReference>
<comment type="caution">
    <text evidence="4">The sequence shown here is derived from an EMBL/GenBank/DDBJ whole genome shotgun (WGS) entry which is preliminary data.</text>
</comment>
<dbReference type="Pfam" id="PF01596">
    <property type="entry name" value="Methyltransf_3"/>
    <property type="match status" value="1"/>
</dbReference>
<reference evidence="4 5" key="1">
    <citation type="journal article" date="2021" name="Nat. Commun.">
        <title>Reductive evolution and unique predatory mode in the CPR bacterium Vampirococcus lugosii.</title>
        <authorList>
            <person name="Moreira D."/>
            <person name="Zivanovic Y."/>
            <person name="Lopez-Archilla A.I."/>
            <person name="Iniesto M."/>
            <person name="Lopez-Garcia P."/>
        </authorList>
    </citation>
    <scope>NUCLEOTIDE SEQUENCE [LARGE SCALE GENOMIC DNA]</scope>
    <source>
        <strain evidence="4">Chiprana</strain>
    </source>
</reference>
<dbReference type="PANTHER" id="PTHR10509">
    <property type="entry name" value="O-METHYLTRANSFERASE-RELATED"/>
    <property type="match status" value="1"/>
</dbReference>
<evidence type="ECO:0000313" key="5">
    <source>
        <dbReference type="Proteomes" id="UP000680365"/>
    </source>
</evidence>
<dbReference type="InterPro" id="IPR002935">
    <property type="entry name" value="SAM_O-MeTrfase"/>
</dbReference>
<evidence type="ECO:0000256" key="3">
    <source>
        <dbReference type="ARBA" id="ARBA00022691"/>
    </source>
</evidence>
<evidence type="ECO:0000256" key="2">
    <source>
        <dbReference type="ARBA" id="ARBA00022679"/>
    </source>
</evidence>
<accession>A0ABS5QMC0</accession>